<accession>A0ABQ7IXG3</accession>
<evidence type="ECO:0008006" key="3">
    <source>
        <dbReference type="Google" id="ProtNLM"/>
    </source>
</evidence>
<sequence>MHEVYTFSKSVCVWLGTNDEQGATDGPKRTFDFLRSILDFQVLDHFADRKEDLEYCIEKSNSLDILCRLWAPRPKLKKNTREKVESTFEKERVPSWTTSIDRYAFGSPSEAKKWRINGDSFVDESGRPQYNASSGLAPRVRLGKKINHDLKDDEVDPTNPGEPGVEPIYANKQENIQHRHKFEGIMYVEGFQLDFIKRRSDAVNGGVIIAEALKMGGYKKDPLTGKYEPHDTLWRTLLGDLGPAPNWYRRACAYFLDVEEMAPAAMLQFLDRVQAVVWKRRFFLMGGENGKELFGLMPSEANEGDVICIFLGCTVPVVLRRDEYGWKDNGGWSIIGECYVHGMMDGEVVTGNWPKKLKSPGECFTLR</sequence>
<organism evidence="1 2">
    <name type="scientific">Botrytis deweyae</name>
    <dbReference type="NCBI Taxonomy" id="2478750"/>
    <lineage>
        <taxon>Eukaryota</taxon>
        <taxon>Fungi</taxon>
        <taxon>Dikarya</taxon>
        <taxon>Ascomycota</taxon>
        <taxon>Pezizomycotina</taxon>
        <taxon>Leotiomycetes</taxon>
        <taxon>Helotiales</taxon>
        <taxon>Sclerotiniaceae</taxon>
        <taxon>Botrytis</taxon>
    </lineage>
</organism>
<name>A0ABQ7IXG3_9HELO</name>
<dbReference type="GeneID" id="62229310"/>
<reference evidence="1 2" key="1">
    <citation type="journal article" date="2020" name="Genome Biol. Evol.">
        <title>Comparative genomics of Sclerotiniaceae.</title>
        <authorList>
            <person name="Valero Jimenez C.A."/>
            <person name="Steentjes M."/>
            <person name="Scholten O.E."/>
            <person name="Van Kan J.A.L."/>
        </authorList>
    </citation>
    <scope>NUCLEOTIDE SEQUENCE [LARGE SCALE GENOMIC DNA]</scope>
    <source>
        <strain evidence="1 2">B1</strain>
    </source>
</reference>
<dbReference type="RefSeq" id="XP_038813895.1">
    <property type="nucleotide sequence ID" value="XM_038950156.1"/>
</dbReference>
<dbReference type="PANTHER" id="PTHR24148:SF64">
    <property type="entry name" value="HETEROKARYON INCOMPATIBILITY DOMAIN-CONTAINING PROTEIN"/>
    <property type="match status" value="1"/>
</dbReference>
<dbReference type="Pfam" id="PF26639">
    <property type="entry name" value="Het-6_barrel"/>
    <property type="match status" value="1"/>
</dbReference>
<dbReference type="PANTHER" id="PTHR24148">
    <property type="entry name" value="ANKYRIN REPEAT DOMAIN-CONTAINING PROTEIN 39 HOMOLOG-RELATED"/>
    <property type="match status" value="1"/>
</dbReference>
<keyword evidence="2" id="KW-1185">Reference proteome</keyword>
<evidence type="ECO:0000313" key="2">
    <source>
        <dbReference type="Proteomes" id="UP000783213"/>
    </source>
</evidence>
<gene>
    <name evidence="1" type="ORF">EAE98_002536</name>
</gene>
<dbReference type="InterPro" id="IPR052895">
    <property type="entry name" value="HetReg/Transcr_Mod"/>
</dbReference>
<dbReference type="Proteomes" id="UP000783213">
    <property type="component" value="Unassembled WGS sequence"/>
</dbReference>
<comment type="caution">
    <text evidence="1">The sequence shown here is derived from an EMBL/GenBank/DDBJ whole genome shotgun (WGS) entry which is preliminary data.</text>
</comment>
<proteinExistence type="predicted"/>
<dbReference type="EMBL" id="RCSX01000004">
    <property type="protein sequence ID" value="KAF7936317.1"/>
    <property type="molecule type" value="Genomic_DNA"/>
</dbReference>
<evidence type="ECO:0000313" key="1">
    <source>
        <dbReference type="EMBL" id="KAF7936317.1"/>
    </source>
</evidence>
<protein>
    <recommendedName>
        <fullName evidence="3">Heterokaryon incompatibility domain-containing protein</fullName>
    </recommendedName>
</protein>